<evidence type="ECO:0000259" key="6">
    <source>
        <dbReference type="Pfam" id="PF13742"/>
    </source>
</evidence>
<dbReference type="CDD" id="cd04489">
    <property type="entry name" value="ExoVII_LU_OBF"/>
    <property type="match status" value="1"/>
</dbReference>
<accession>A0A6C0ITM0</accession>
<dbReference type="GO" id="GO:0008855">
    <property type="term" value="F:exodeoxyribonuclease VII activity"/>
    <property type="evidence" value="ECO:0007669"/>
    <property type="project" value="InterPro"/>
</dbReference>
<dbReference type="AlphaFoldDB" id="A0A6C0ITM0"/>
<name>A0A6C0ITM0_9ZZZZ</name>
<dbReference type="PANTHER" id="PTHR30008">
    <property type="entry name" value="EXODEOXYRIBONUCLEASE 7 LARGE SUBUNIT"/>
    <property type="match status" value="1"/>
</dbReference>
<feature type="domain" description="Exonuclease VII large subunit C-terminal" evidence="5">
    <location>
        <begin position="119"/>
        <end position="332"/>
    </location>
</feature>
<dbReference type="GO" id="GO:0003676">
    <property type="term" value="F:nucleic acid binding"/>
    <property type="evidence" value="ECO:0007669"/>
    <property type="project" value="InterPro"/>
</dbReference>
<evidence type="ECO:0000259" key="5">
    <source>
        <dbReference type="Pfam" id="PF02601"/>
    </source>
</evidence>
<dbReference type="Pfam" id="PF02601">
    <property type="entry name" value="Exonuc_VII_L"/>
    <property type="match status" value="1"/>
</dbReference>
<dbReference type="GO" id="GO:0006308">
    <property type="term" value="P:DNA catabolic process"/>
    <property type="evidence" value="ECO:0007669"/>
    <property type="project" value="InterPro"/>
</dbReference>
<organism evidence="7">
    <name type="scientific">viral metagenome</name>
    <dbReference type="NCBI Taxonomy" id="1070528"/>
    <lineage>
        <taxon>unclassified sequences</taxon>
        <taxon>metagenomes</taxon>
        <taxon>organismal metagenomes</taxon>
    </lineage>
</organism>
<dbReference type="InterPro" id="IPR003753">
    <property type="entry name" value="Exonuc_VII_L"/>
</dbReference>
<keyword evidence="3" id="KW-0378">Hydrolase</keyword>
<keyword evidence="4" id="KW-0269">Exonuclease</keyword>
<reference evidence="7" key="1">
    <citation type="journal article" date="2020" name="Nature">
        <title>Giant virus diversity and host interactions through global metagenomics.</title>
        <authorList>
            <person name="Schulz F."/>
            <person name="Roux S."/>
            <person name="Paez-Espino D."/>
            <person name="Jungbluth S."/>
            <person name="Walsh D.A."/>
            <person name="Denef V.J."/>
            <person name="McMahon K.D."/>
            <person name="Konstantinidis K.T."/>
            <person name="Eloe-Fadrosh E.A."/>
            <person name="Kyrpides N.C."/>
            <person name="Woyke T."/>
        </authorList>
    </citation>
    <scope>NUCLEOTIDE SEQUENCE</scope>
    <source>
        <strain evidence="7">GVMAG-M-3300024302-11</strain>
    </source>
</reference>
<dbReference type="NCBIfam" id="TIGR00237">
    <property type="entry name" value="xseA"/>
    <property type="match status" value="1"/>
</dbReference>
<evidence type="ECO:0000256" key="4">
    <source>
        <dbReference type="ARBA" id="ARBA00022839"/>
    </source>
</evidence>
<proteinExistence type="predicted"/>
<evidence type="ECO:0000256" key="1">
    <source>
        <dbReference type="ARBA" id="ARBA00022490"/>
    </source>
</evidence>
<feature type="domain" description="OB-fold nucleic acid binding" evidence="6">
    <location>
        <begin position="6"/>
        <end position="93"/>
    </location>
</feature>
<dbReference type="PANTHER" id="PTHR30008:SF0">
    <property type="entry name" value="EXODEOXYRIBONUCLEASE 7 LARGE SUBUNIT"/>
    <property type="match status" value="1"/>
</dbReference>
<dbReference type="InterPro" id="IPR025824">
    <property type="entry name" value="OB-fold_nuc-bd_dom"/>
</dbReference>
<sequence length="389" mass="44607">MKIPLEITQLGELIKESMPNQVLRVVGEVSQPKNFRGNMYLNLKDKMYNIKAIIWKTKYEQFNTEIKDGDKIVVKGKLDFYGANGSITYIIDKLIKYEGEGELSALYQKYKKTFETKGYFDRDKKLIIPDKIEKILLLTSESGAAIHDFIYALDNNHSKLDYDIIDVPVQGRQCPLNIINEINKIKDNYDAIVITRGGGSFEDLFGFSQPELIEAIHNFDQPVISAIGHQVDTSLLDLVSDCCCPTPSLAAQYIIDTNKKFINELEEIRDDIKDELLGSYNKQNRGLNNCTERLNKIILSFDRIQHSYQSELLNQLNTYAFKLKELDLKLSSLVNNATEKNNIILIKNNKNVIHKDVGKFIKRLEGTDDFIIGWGNKKIKISSYKFEIL</sequence>
<evidence type="ECO:0000256" key="2">
    <source>
        <dbReference type="ARBA" id="ARBA00022722"/>
    </source>
</evidence>
<dbReference type="GO" id="GO:0009318">
    <property type="term" value="C:exodeoxyribonuclease VII complex"/>
    <property type="evidence" value="ECO:0007669"/>
    <property type="project" value="InterPro"/>
</dbReference>
<protein>
    <submittedName>
        <fullName evidence="7">Uncharacterized protein</fullName>
    </submittedName>
</protein>
<evidence type="ECO:0000313" key="7">
    <source>
        <dbReference type="EMBL" id="QHT96594.1"/>
    </source>
</evidence>
<keyword evidence="1" id="KW-0963">Cytoplasm</keyword>
<dbReference type="InterPro" id="IPR020579">
    <property type="entry name" value="Exonuc_VII_lsu_C"/>
</dbReference>
<dbReference type="Pfam" id="PF13742">
    <property type="entry name" value="tRNA_anti_2"/>
    <property type="match status" value="1"/>
</dbReference>
<dbReference type="EMBL" id="MN740260">
    <property type="protein sequence ID" value="QHT96594.1"/>
    <property type="molecule type" value="Genomic_DNA"/>
</dbReference>
<evidence type="ECO:0000256" key="3">
    <source>
        <dbReference type="ARBA" id="ARBA00022801"/>
    </source>
</evidence>
<keyword evidence="2" id="KW-0540">Nuclease</keyword>